<dbReference type="Gene3D" id="3.30.70.640">
    <property type="entry name" value="Molybdopterin cofactor biosynthesis C (MoaC) domain"/>
    <property type="match status" value="1"/>
</dbReference>
<evidence type="ECO:0000256" key="1">
    <source>
        <dbReference type="ARBA" id="ARBA00001637"/>
    </source>
</evidence>
<dbReference type="EMBL" id="JACIIX010000006">
    <property type="protein sequence ID" value="MBB6210594.1"/>
    <property type="molecule type" value="Genomic_DNA"/>
</dbReference>
<dbReference type="Proteomes" id="UP000544872">
    <property type="component" value="Unassembled WGS sequence"/>
</dbReference>
<dbReference type="InterPro" id="IPR002820">
    <property type="entry name" value="Mopterin_CF_biosynth-C_dom"/>
</dbReference>
<dbReference type="NCBIfam" id="TIGR00581">
    <property type="entry name" value="moaC"/>
    <property type="match status" value="1"/>
</dbReference>
<evidence type="ECO:0000256" key="3">
    <source>
        <dbReference type="ARBA" id="ARBA00012575"/>
    </source>
</evidence>
<sequence length="158" mass="16957">MADLSHFDAQGNAWMVDVSDKDITERSATAKGSVFMQPETLRLIAARGFKKGDVLSIAQLAGIMGAKRTPDLIPLCHPLALTKVEVTLTCDADRNTVDITATCKLKGRTGVEMEALTAVSVAALTVYDMCKAVDKAMRISDIRLTHKDGGKSGLYQAD</sequence>
<dbReference type="GO" id="GO:0061799">
    <property type="term" value="F:cyclic pyranopterin monophosphate synthase activity"/>
    <property type="evidence" value="ECO:0007669"/>
    <property type="project" value="UniProtKB-UniRule"/>
</dbReference>
<dbReference type="CDD" id="cd01420">
    <property type="entry name" value="MoaC_PE"/>
    <property type="match status" value="1"/>
</dbReference>
<dbReference type="Pfam" id="PF01967">
    <property type="entry name" value="MoaC"/>
    <property type="match status" value="1"/>
</dbReference>
<dbReference type="InterPro" id="IPR036522">
    <property type="entry name" value="MoaC_sf"/>
</dbReference>
<comment type="pathway">
    <text evidence="2 7">Cofactor biosynthesis; molybdopterin biosynthesis.</text>
</comment>
<dbReference type="NCBIfam" id="NF006870">
    <property type="entry name" value="PRK09364.1"/>
    <property type="match status" value="1"/>
</dbReference>
<gene>
    <name evidence="7" type="primary">moaC</name>
    <name evidence="9" type="ORF">FHS48_002010</name>
</gene>
<evidence type="ECO:0000256" key="2">
    <source>
        <dbReference type="ARBA" id="ARBA00005046"/>
    </source>
</evidence>
<comment type="function">
    <text evidence="6 7">Catalyzes the conversion of (8S)-3',8-cyclo-7,8-dihydroguanosine 5'-triphosphate to cyclic pyranopterin monophosphate (cPMP).</text>
</comment>
<evidence type="ECO:0000259" key="8">
    <source>
        <dbReference type="Pfam" id="PF01967"/>
    </source>
</evidence>
<comment type="subunit">
    <text evidence="7">Homohexamer; trimer of dimers.</text>
</comment>
<dbReference type="AlphaFoldDB" id="A0A7W9ZI86"/>
<dbReference type="PANTHER" id="PTHR22960:SF29">
    <property type="entry name" value="CYCLIC PYRANOPTERIN MONOPHOSPHATE SYNTHASE"/>
    <property type="match status" value="1"/>
</dbReference>
<evidence type="ECO:0000256" key="4">
    <source>
        <dbReference type="ARBA" id="ARBA00023150"/>
    </source>
</evidence>
<name>A0A7W9ZI86_NOVIT</name>
<dbReference type="FunFam" id="3.30.70.640:FF:000001">
    <property type="entry name" value="Cyclic pyranopterin monophosphate synthase"/>
    <property type="match status" value="1"/>
</dbReference>
<dbReference type="RefSeq" id="WP_184263417.1">
    <property type="nucleotide sequence ID" value="NZ_JACIIX010000006.1"/>
</dbReference>
<dbReference type="PANTHER" id="PTHR22960">
    <property type="entry name" value="MOLYBDOPTERIN COFACTOR SYNTHESIS PROTEIN A"/>
    <property type="match status" value="1"/>
</dbReference>
<dbReference type="EC" id="4.6.1.17" evidence="3 7"/>
<feature type="active site" evidence="7">
    <location>
        <position position="128"/>
    </location>
</feature>
<feature type="binding site" evidence="7">
    <location>
        <begin position="113"/>
        <end position="114"/>
    </location>
    <ligand>
        <name>substrate</name>
    </ligand>
</feature>
<organism evidence="9 10">
    <name type="scientific">Novispirillum itersonii</name>
    <name type="common">Aquaspirillum itersonii</name>
    <dbReference type="NCBI Taxonomy" id="189"/>
    <lineage>
        <taxon>Bacteria</taxon>
        <taxon>Pseudomonadati</taxon>
        <taxon>Pseudomonadota</taxon>
        <taxon>Alphaproteobacteria</taxon>
        <taxon>Rhodospirillales</taxon>
        <taxon>Novispirillaceae</taxon>
        <taxon>Novispirillum</taxon>
    </lineage>
</organism>
<evidence type="ECO:0000256" key="7">
    <source>
        <dbReference type="HAMAP-Rule" id="MF_01224"/>
    </source>
</evidence>
<comment type="caution">
    <text evidence="9">The sequence shown here is derived from an EMBL/GenBank/DDBJ whole genome shotgun (WGS) entry which is preliminary data.</text>
</comment>
<keyword evidence="4 7" id="KW-0501">Molybdenum cofactor biosynthesis</keyword>
<comment type="catalytic activity">
    <reaction evidence="1 7">
        <text>(8S)-3',8-cyclo-7,8-dihydroguanosine 5'-triphosphate = cyclic pyranopterin phosphate + diphosphate</text>
        <dbReference type="Rhea" id="RHEA:49580"/>
        <dbReference type="ChEBI" id="CHEBI:33019"/>
        <dbReference type="ChEBI" id="CHEBI:59648"/>
        <dbReference type="ChEBI" id="CHEBI:131766"/>
        <dbReference type="EC" id="4.6.1.17"/>
    </reaction>
</comment>
<protein>
    <recommendedName>
        <fullName evidence="3 7">Cyclic pyranopterin monophosphate synthase</fullName>
        <ecNumber evidence="3 7">4.6.1.17</ecNumber>
    </recommendedName>
    <alternativeName>
        <fullName evidence="7">Molybdenum cofactor biosynthesis protein C</fullName>
    </alternativeName>
</protein>
<dbReference type="UniPathway" id="UPA00344"/>
<keyword evidence="10" id="KW-1185">Reference proteome</keyword>
<proteinExistence type="inferred from homology"/>
<keyword evidence="5 7" id="KW-0456">Lyase</keyword>
<dbReference type="InterPro" id="IPR047594">
    <property type="entry name" value="MoaC_bact/euk"/>
</dbReference>
<dbReference type="InterPro" id="IPR023045">
    <property type="entry name" value="MoaC"/>
</dbReference>
<feature type="domain" description="Molybdopterin cofactor biosynthesis C (MoaC)" evidence="8">
    <location>
        <begin position="15"/>
        <end position="150"/>
    </location>
</feature>
<evidence type="ECO:0000256" key="6">
    <source>
        <dbReference type="ARBA" id="ARBA00055087"/>
    </source>
</evidence>
<comment type="similarity">
    <text evidence="7">Belongs to the MoaC family.</text>
</comment>
<dbReference type="InterPro" id="IPR050105">
    <property type="entry name" value="MoCo_biosynth_MoaA/MoaC"/>
</dbReference>
<evidence type="ECO:0000313" key="9">
    <source>
        <dbReference type="EMBL" id="MBB6210594.1"/>
    </source>
</evidence>
<feature type="binding site" evidence="7">
    <location>
        <begin position="75"/>
        <end position="77"/>
    </location>
    <ligand>
        <name>substrate</name>
    </ligand>
</feature>
<evidence type="ECO:0000313" key="10">
    <source>
        <dbReference type="Proteomes" id="UP000544872"/>
    </source>
</evidence>
<dbReference type="GO" id="GO:0006777">
    <property type="term" value="P:Mo-molybdopterin cofactor biosynthetic process"/>
    <property type="evidence" value="ECO:0007669"/>
    <property type="project" value="UniProtKB-UniRule"/>
</dbReference>
<dbReference type="SUPFAM" id="SSF55040">
    <property type="entry name" value="Molybdenum cofactor biosynthesis protein C, MoaC"/>
    <property type="match status" value="1"/>
</dbReference>
<dbReference type="HAMAP" id="MF_01224_B">
    <property type="entry name" value="MoaC_B"/>
    <property type="match status" value="1"/>
</dbReference>
<accession>A0A7W9ZI86</accession>
<reference evidence="9 10" key="1">
    <citation type="submission" date="2020-08" db="EMBL/GenBank/DDBJ databases">
        <title>Genomic Encyclopedia of Type Strains, Phase IV (KMG-IV): sequencing the most valuable type-strain genomes for metagenomic binning, comparative biology and taxonomic classification.</title>
        <authorList>
            <person name="Goeker M."/>
        </authorList>
    </citation>
    <scope>NUCLEOTIDE SEQUENCE [LARGE SCALE GENOMIC DNA]</scope>
    <source>
        <strain evidence="9 10">DSM 11590</strain>
    </source>
</reference>
<evidence type="ECO:0000256" key="5">
    <source>
        <dbReference type="ARBA" id="ARBA00023239"/>
    </source>
</evidence>